<gene>
    <name evidence="2" type="ORF">ET33_35420</name>
</gene>
<evidence type="ECO:0000259" key="1">
    <source>
        <dbReference type="Pfam" id="PF00149"/>
    </source>
</evidence>
<dbReference type="AlphaFoldDB" id="A0A081NT01"/>
<dbReference type="RefSeq" id="WP_036694070.1">
    <property type="nucleotide sequence ID" value="NZ_JNVM01000076.1"/>
</dbReference>
<dbReference type="GO" id="GO:0110154">
    <property type="term" value="P:RNA decapping"/>
    <property type="evidence" value="ECO:0007669"/>
    <property type="project" value="TreeGrafter"/>
</dbReference>
<proteinExistence type="predicted"/>
<keyword evidence="3" id="KW-1185">Reference proteome</keyword>
<dbReference type="InterPro" id="IPR050126">
    <property type="entry name" value="Ap4A_hydrolase"/>
</dbReference>
<dbReference type="GO" id="GO:0005737">
    <property type="term" value="C:cytoplasm"/>
    <property type="evidence" value="ECO:0007669"/>
    <property type="project" value="TreeGrafter"/>
</dbReference>
<dbReference type="OrthoDB" id="384253at2"/>
<dbReference type="Pfam" id="PF00149">
    <property type="entry name" value="Metallophos"/>
    <property type="match status" value="1"/>
</dbReference>
<dbReference type="InterPro" id="IPR029052">
    <property type="entry name" value="Metallo-depent_PP-like"/>
</dbReference>
<dbReference type="PANTHER" id="PTHR42850:SF4">
    <property type="entry name" value="ZINC-DEPENDENT ENDOPOLYPHOSPHATASE"/>
    <property type="match status" value="1"/>
</dbReference>
<accession>A0A081NT01</accession>
<name>A0A081NT01_9BACL</name>
<dbReference type="Gene3D" id="3.60.21.10">
    <property type="match status" value="1"/>
</dbReference>
<reference evidence="2 3" key="1">
    <citation type="submission" date="2014-06" db="EMBL/GenBank/DDBJ databases">
        <title>Draft genome sequence of Paenibacillus sp. MSt1.</title>
        <authorList>
            <person name="Aw Y.K."/>
            <person name="Ong K.S."/>
            <person name="Gan H.M."/>
            <person name="Lee S.M."/>
        </authorList>
    </citation>
    <scope>NUCLEOTIDE SEQUENCE [LARGE SCALE GENOMIC DNA]</scope>
    <source>
        <strain evidence="2 3">MSt1</strain>
    </source>
</reference>
<dbReference type="EMBL" id="JNVM01000076">
    <property type="protein sequence ID" value="KEQ21574.1"/>
    <property type="molecule type" value="Genomic_DNA"/>
</dbReference>
<organism evidence="2 3">
    <name type="scientific">Paenibacillus tyrfis</name>
    <dbReference type="NCBI Taxonomy" id="1501230"/>
    <lineage>
        <taxon>Bacteria</taxon>
        <taxon>Bacillati</taxon>
        <taxon>Bacillota</taxon>
        <taxon>Bacilli</taxon>
        <taxon>Bacillales</taxon>
        <taxon>Paenibacillaceae</taxon>
        <taxon>Paenibacillus</taxon>
    </lineage>
</organism>
<dbReference type="PANTHER" id="PTHR42850">
    <property type="entry name" value="METALLOPHOSPHOESTERASE"/>
    <property type="match status" value="1"/>
</dbReference>
<dbReference type="InterPro" id="IPR004843">
    <property type="entry name" value="Calcineurin-like_PHP"/>
</dbReference>
<dbReference type="eggNOG" id="COG0639">
    <property type="taxonomic scope" value="Bacteria"/>
</dbReference>
<dbReference type="SUPFAM" id="SSF56300">
    <property type="entry name" value="Metallo-dependent phosphatases"/>
    <property type="match status" value="1"/>
</dbReference>
<dbReference type="Proteomes" id="UP000028123">
    <property type="component" value="Unassembled WGS sequence"/>
</dbReference>
<dbReference type="GO" id="GO:0016791">
    <property type="term" value="F:phosphatase activity"/>
    <property type="evidence" value="ECO:0007669"/>
    <property type="project" value="TreeGrafter"/>
</dbReference>
<evidence type="ECO:0000313" key="2">
    <source>
        <dbReference type="EMBL" id="KEQ21574.1"/>
    </source>
</evidence>
<protein>
    <submittedName>
        <fullName evidence="2">Metallophosphoesterase</fullName>
    </submittedName>
</protein>
<sequence length="232" mass="26866">MKYFMTDIHGDARGMKLLLEHAKIDFSRDQIVFGGDMIDRGKESAEVIRFIKSLVDTYSNNVHALIGNHEEMMADYYRYDDKTWIHNGGCETIDSFNYSFVDESNRLAYIEWAYSLPMIFEDDQYVYTHAGLNLHEPLNMQSRDILWMAESDFYSIPRDSLLALTNNKPIVHGHTPVEIIYFDEVRLNCDMGSNTNSVEGESGLGLVNLTEMCVYVYMQGQKKIEKRKIVQI</sequence>
<dbReference type="GO" id="GO:0008803">
    <property type="term" value="F:bis(5'-nucleosyl)-tetraphosphatase (symmetrical) activity"/>
    <property type="evidence" value="ECO:0007669"/>
    <property type="project" value="TreeGrafter"/>
</dbReference>
<feature type="domain" description="Calcineurin-like phosphoesterase" evidence="1">
    <location>
        <begin position="4"/>
        <end position="178"/>
    </location>
</feature>
<comment type="caution">
    <text evidence="2">The sequence shown here is derived from an EMBL/GenBank/DDBJ whole genome shotgun (WGS) entry which is preliminary data.</text>
</comment>
<evidence type="ECO:0000313" key="3">
    <source>
        <dbReference type="Proteomes" id="UP000028123"/>
    </source>
</evidence>